<evidence type="ECO:0000313" key="4">
    <source>
        <dbReference type="Proteomes" id="UP000218287"/>
    </source>
</evidence>
<evidence type="ECO:0000256" key="1">
    <source>
        <dbReference type="SAM" id="MobiDB-lite"/>
    </source>
</evidence>
<dbReference type="GO" id="GO:0030288">
    <property type="term" value="C:outer membrane-bounded periplasmic space"/>
    <property type="evidence" value="ECO:0007669"/>
    <property type="project" value="TreeGrafter"/>
</dbReference>
<dbReference type="PANTHER" id="PTHR38102">
    <property type="entry name" value="PERIPLASMIC CHAPERONE SPY"/>
    <property type="match status" value="1"/>
</dbReference>
<keyword evidence="2" id="KW-0732">Signal</keyword>
<dbReference type="PANTHER" id="PTHR38102:SF1">
    <property type="entry name" value="PERIPLASMIC CHAPERONE SPY"/>
    <property type="match status" value="1"/>
</dbReference>
<evidence type="ECO:0000313" key="3">
    <source>
        <dbReference type="EMBL" id="BAY15365.1"/>
    </source>
</evidence>
<gene>
    <name evidence="3" type="ORF">NIES21_11820</name>
</gene>
<dbReference type="Proteomes" id="UP000218287">
    <property type="component" value="Chromosome"/>
</dbReference>
<sequence length="176" mass="19774">MKLKSLSLIAGAIALTLSATSFAVKAQALSHSPLLVAQAQKEGQWQGKKGPWAELGLSDAQKTQIQQIQRNTRSQMENVLTQEQKDKLKAAFEARRAQRQANQGQPRQPGQRAGRRGGKGFAELNLTEAQKTQMRQIRESSKQQIEAVLTPEQRTKLQQLRQNGKQRRQQRQQPNS</sequence>
<evidence type="ECO:0000256" key="2">
    <source>
        <dbReference type="SAM" id="SignalP"/>
    </source>
</evidence>
<keyword evidence="4" id="KW-1185">Reference proteome</keyword>
<feature type="compositionally biased region" description="Low complexity" evidence="1">
    <location>
        <begin position="99"/>
        <end position="112"/>
    </location>
</feature>
<evidence type="ECO:0008006" key="5">
    <source>
        <dbReference type="Google" id="ProtNLM"/>
    </source>
</evidence>
<feature type="region of interest" description="Disordered" evidence="1">
    <location>
        <begin position="93"/>
        <end position="176"/>
    </location>
</feature>
<dbReference type="GO" id="GO:0051082">
    <property type="term" value="F:unfolded protein binding"/>
    <property type="evidence" value="ECO:0007669"/>
    <property type="project" value="TreeGrafter"/>
</dbReference>
<name>A0A1Z4GCX2_9CYAN</name>
<dbReference type="OrthoDB" id="426086at2"/>
<protein>
    <recommendedName>
        <fullName evidence="5">P pilus assembly/Cpx signaling pathway, periplasmic inhibitor/zinc-resistance associated protein</fullName>
    </recommendedName>
</protein>
<proteinExistence type="predicted"/>
<feature type="signal peptide" evidence="2">
    <location>
        <begin position="1"/>
        <end position="23"/>
    </location>
</feature>
<organism evidence="3 4">
    <name type="scientific">Anabaenopsis circularis NIES-21</name>
    <dbReference type="NCBI Taxonomy" id="1085406"/>
    <lineage>
        <taxon>Bacteria</taxon>
        <taxon>Bacillati</taxon>
        <taxon>Cyanobacteriota</taxon>
        <taxon>Cyanophyceae</taxon>
        <taxon>Nostocales</taxon>
        <taxon>Nodulariaceae</taxon>
        <taxon>Anabaenopsis</taxon>
    </lineage>
</organism>
<feature type="chain" id="PRO_5012487042" description="P pilus assembly/Cpx signaling pathway, periplasmic inhibitor/zinc-resistance associated protein" evidence="2">
    <location>
        <begin position="24"/>
        <end position="176"/>
    </location>
</feature>
<dbReference type="InterPro" id="IPR052211">
    <property type="entry name" value="Cpx_auxiliary_protein"/>
</dbReference>
<dbReference type="Gene3D" id="1.20.120.1490">
    <property type="match status" value="1"/>
</dbReference>
<dbReference type="EMBL" id="AP018174">
    <property type="protein sequence ID" value="BAY15365.1"/>
    <property type="molecule type" value="Genomic_DNA"/>
</dbReference>
<accession>A0A1Z4GCX2</accession>
<reference evidence="3 4" key="1">
    <citation type="submission" date="2017-06" db="EMBL/GenBank/DDBJ databases">
        <title>Genome sequencing of cyanobaciteial culture collection at National Institute for Environmental Studies (NIES).</title>
        <authorList>
            <person name="Hirose Y."/>
            <person name="Shimura Y."/>
            <person name="Fujisawa T."/>
            <person name="Nakamura Y."/>
            <person name="Kawachi M."/>
        </authorList>
    </citation>
    <scope>NUCLEOTIDE SEQUENCE [LARGE SCALE GENOMIC DNA]</scope>
    <source>
        <strain evidence="3 4">NIES-21</strain>
    </source>
</reference>
<dbReference type="AlphaFoldDB" id="A0A1Z4GCX2"/>